<evidence type="ECO:0000313" key="3">
    <source>
        <dbReference type="Proteomes" id="UP000800093"/>
    </source>
</evidence>
<name>A0A9P4N1K7_9PLEO</name>
<keyword evidence="1" id="KW-0175">Coiled coil</keyword>
<proteinExistence type="predicted"/>
<sequence length="732" mass="82229">MKRSKESSHINSFLENVELKAQFQKSPNMAQIDERLPYRIGLPLLPVLPVQTFPLANVADQFPGASNHRRVILEILDNNRVHVYHSEIVYRLHAGDKLSDDYITIMTVARFWNGCIQSWKDATMQIHQYLSEFNLHYAIEIIDFAAYRGLQSLPFPTDIYNWNRSLLPLVQSLVDRHQWITINMLYQEYVEGRREDQASTYRPTVIVTARDANDSSWWNKTLPTLRTALQKYPEIRFEVLYEQHFIIAASPNSKLLSQAFSNVICSGSSCGNGTRTGTLGGQIYLKESKGTTIKLGITNHHVLAYKLNSKEPSTSFLADIPVECPSNEDTEFQVATEEVAIEQQNRMIAQLESQLLGGENVDGLSSEIAKAKTYREELNERKTRYQDFNRTMGKVYATSGLRIRENTKYDKSMSESWALDWCLSTIVPPRILLNMFGGPGFPARTVDKYCEINPNQGYRVFKQGRTSGATTGYISATQSLVRRAIPEPENGSTVMLADLSMFPEPVRCHAMIGERGPRGISAKFIEPGDSGSLVLLDPSHCMLKREGTEIAFRDHKAPNDSDNLDWIPLWDDDALRAVKAGPAGIHKGKEKARLNSDEAIIVGLAFGNSDGCLVSYMTPIDLVVRDIELVTSGTVLEPRFAGLVNTPNHGQRITLPSKFLHGFDSYLTTPLFRQGPVLKARNPQHKTDASEILTDVQNIPNSYCPIDATNVFLGPSREKVNIPDEMIPLWSG</sequence>
<feature type="coiled-coil region" evidence="1">
    <location>
        <begin position="334"/>
        <end position="381"/>
    </location>
</feature>
<organism evidence="2 3">
    <name type="scientific">Lojkania enalia</name>
    <dbReference type="NCBI Taxonomy" id="147567"/>
    <lineage>
        <taxon>Eukaryota</taxon>
        <taxon>Fungi</taxon>
        <taxon>Dikarya</taxon>
        <taxon>Ascomycota</taxon>
        <taxon>Pezizomycotina</taxon>
        <taxon>Dothideomycetes</taxon>
        <taxon>Pleosporomycetidae</taxon>
        <taxon>Pleosporales</taxon>
        <taxon>Pleosporales incertae sedis</taxon>
        <taxon>Lojkania</taxon>
    </lineage>
</organism>
<accession>A0A9P4N1K7</accession>
<comment type="caution">
    <text evidence="2">The sequence shown here is derived from an EMBL/GenBank/DDBJ whole genome shotgun (WGS) entry which is preliminary data.</text>
</comment>
<dbReference type="EMBL" id="ML986640">
    <property type="protein sequence ID" value="KAF2262452.1"/>
    <property type="molecule type" value="Genomic_DNA"/>
</dbReference>
<reference evidence="3" key="1">
    <citation type="journal article" date="2020" name="Stud. Mycol.">
        <title>101 Dothideomycetes genomes: A test case for predicting lifestyles and emergence of pathogens.</title>
        <authorList>
            <person name="Haridas S."/>
            <person name="Albert R."/>
            <person name="Binder M."/>
            <person name="Bloem J."/>
            <person name="LaButti K."/>
            <person name="Salamov A."/>
            <person name="Andreopoulos B."/>
            <person name="Baker S."/>
            <person name="Barry K."/>
            <person name="Bills G."/>
            <person name="Bluhm B."/>
            <person name="Cannon C."/>
            <person name="Castanera R."/>
            <person name="Culley D."/>
            <person name="Daum C."/>
            <person name="Ezra D."/>
            <person name="Gonzalez J."/>
            <person name="Henrissat B."/>
            <person name="Kuo A."/>
            <person name="Liang C."/>
            <person name="Lipzen A."/>
            <person name="Lutzoni F."/>
            <person name="Magnuson J."/>
            <person name="Mondo S."/>
            <person name="Nolan M."/>
            <person name="Ohm R."/>
            <person name="Pangilinan J."/>
            <person name="Park H.-J."/>
            <person name="Ramirez L."/>
            <person name="Alfaro M."/>
            <person name="Sun H."/>
            <person name="Tritt A."/>
            <person name="Yoshinaga Y."/>
            <person name="Zwiers L.-H."/>
            <person name="Turgeon B."/>
            <person name="Goodwin S."/>
            <person name="Spatafora J."/>
            <person name="Crous P."/>
            <person name="Grigoriev I."/>
        </authorList>
    </citation>
    <scope>NUCLEOTIDE SEQUENCE [LARGE SCALE GENOMIC DNA]</scope>
    <source>
        <strain evidence="3">CBS 304.66</strain>
    </source>
</reference>
<evidence type="ECO:0000256" key="1">
    <source>
        <dbReference type="SAM" id="Coils"/>
    </source>
</evidence>
<keyword evidence="3" id="KW-1185">Reference proteome</keyword>
<dbReference type="AlphaFoldDB" id="A0A9P4N1K7"/>
<evidence type="ECO:0000313" key="2">
    <source>
        <dbReference type="EMBL" id="KAF2262452.1"/>
    </source>
</evidence>
<protein>
    <submittedName>
        <fullName evidence="2">Uncharacterized protein</fullName>
    </submittedName>
</protein>
<dbReference type="Proteomes" id="UP000800093">
    <property type="component" value="Unassembled WGS sequence"/>
</dbReference>
<dbReference type="OrthoDB" id="5351220at2759"/>
<gene>
    <name evidence="2" type="ORF">CC78DRAFT_582566</name>
</gene>